<keyword evidence="2" id="KW-1185">Reference proteome</keyword>
<dbReference type="Proteomes" id="UP001557470">
    <property type="component" value="Unassembled WGS sequence"/>
</dbReference>
<accession>A0ABD0WYS4</accession>
<dbReference type="AlphaFoldDB" id="A0ABD0WYS4"/>
<name>A0ABD0WYS4_UMBPY</name>
<protein>
    <submittedName>
        <fullName evidence="1">Uncharacterized protein</fullName>
    </submittedName>
</protein>
<proteinExistence type="predicted"/>
<evidence type="ECO:0000313" key="1">
    <source>
        <dbReference type="EMBL" id="KAL0970086.1"/>
    </source>
</evidence>
<gene>
    <name evidence="1" type="ORF">UPYG_G00236970</name>
</gene>
<sequence>MPPTVQAQKTPKPPTVLVQWHAPTPMTSTVHLQKTPKPPTVHMLEVQLKLSAVIPGLILQKPGYIV</sequence>
<organism evidence="1 2">
    <name type="scientific">Umbra pygmaea</name>
    <name type="common">Eastern mudminnow</name>
    <dbReference type="NCBI Taxonomy" id="75934"/>
    <lineage>
        <taxon>Eukaryota</taxon>
        <taxon>Metazoa</taxon>
        <taxon>Chordata</taxon>
        <taxon>Craniata</taxon>
        <taxon>Vertebrata</taxon>
        <taxon>Euteleostomi</taxon>
        <taxon>Actinopterygii</taxon>
        <taxon>Neopterygii</taxon>
        <taxon>Teleostei</taxon>
        <taxon>Protacanthopterygii</taxon>
        <taxon>Esociformes</taxon>
        <taxon>Umbridae</taxon>
        <taxon>Umbra</taxon>
    </lineage>
</organism>
<dbReference type="EMBL" id="JAGEUA010000007">
    <property type="protein sequence ID" value="KAL0970086.1"/>
    <property type="molecule type" value="Genomic_DNA"/>
</dbReference>
<comment type="caution">
    <text evidence="1">The sequence shown here is derived from an EMBL/GenBank/DDBJ whole genome shotgun (WGS) entry which is preliminary data.</text>
</comment>
<reference evidence="1 2" key="1">
    <citation type="submission" date="2024-06" db="EMBL/GenBank/DDBJ databases">
        <authorList>
            <person name="Pan Q."/>
            <person name="Wen M."/>
            <person name="Jouanno E."/>
            <person name="Zahm M."/>
            <person name="Klopp C."/>
            <person name="Cabau C."/>
            <person name="Louis A."/>
            <person name="Berthelot C."/>
            <person name="Parey E."/>
            <person name="Roest Crollius H."/>
            <person name="Montfort J."/>
            <person name="Robinson-Rechavi M."/>
            <person name="Bouchez O."/>
            <person name="Lampietro C."/>
            <person name="Lopez Roques C."/>
            <person name="Donnadieu C."/>
            <person name="Postlethwait J."/>
            <person name="Bobe J."/>
            <person name="Verreycken H."/>
            <person name="Guiguen Y."/>
        </authorList>
    </citation>
    <scope>NUCLEOTIDE SEQUENCE [LARGE SCALE GENOMIC DNA]</scope>
    <source>
        <strain evidence="1">Up_M1</strain>
        <tissue evidence="1">Testis</tissue>
    </source>
</reference>
<evidence type="ECO:0000313" key="2">
    <source>
        <dbReference type="Proteomes" id="UP001557470"/>
    </source>
</evidence>